<keyword evidence="1" id="KW-1133">Transmembrane helix</keyword>
<organism evidence="2 3">
    <name type="scientific">Anaerostipes hadrus</name>
    <dbReference type="NCBI Taxonomy" id="649756"/>
    <lineage>
        <taxon>Bacteria</taxon>
        <taxon>Bacillati</taxon>
        <taxon>Bacillota</taxon>
        <taxon>Clostridia</taxon>
        <taxon>Lachnospirales</taxon>
        <taxon>Lachnospiraceae</taxon>
        <taxon>Anaerostipes</taxon>
    </lineage>
</organism>
<dbReference type="InterPro" id="IPR009476">
    <property type="entry name" value="DUF1097"/>
</dbReference>
<sequence>MKHKITIEVLTLAFCIALFPPIWAVIAPHINVSTGAVALICAGLYVTNGNKRSDAVKISIGFLLGDFWAVFALKIMDIMNFNADMELFITLFILGGLAVLISACFPKWIFTPAWLCGWAVGLTILAPMGWGHLGSTPVQIAAAMLAGIWYVGVFVDIVQRKMVKVFKNKEKGSHKK</sequence>
<keyword evidence="1" id="KW-0812">Transmembrane</keyword>
<feature type="transmembrane region" description="Helical" evidence="1">
    <location>
        <begin position="138"/>
        <end position="158"/>
    </location>
</feature>
<evidence type="ECO:0000256" key="1">
    <source>
        <dbReference type="SAM" id="Phobius"/>
    </source>
</evidence>
<feature type="transmembrane region" description="Helical" evidence="1">
    <location>
        <begin position="55"/>
        <end position="75"/>
    </location>
</feature>
<gene>
    <name evidence="2" type="ORF">RBI15_08780</name>
</gene>
<proteinExistence type="predicted"/>
<feature type="transmembrane region" description="Helical" evidence="1">
    <location>
        <begin position="112"/>
        <end position="132"/>
    </location>
</feature>
<dbReference type="GeneID" id="92741481"/>
<dbReference type="Proteomes" id="UP001243496">
    <property type="component" value="Chromosome"/>
</dbReference>
<accession>A0AAQ3GR99</accession>
<protein>
    <submittedName>
        <fullName evidence="2">DUF1097 domain-containing protein</fullName>
    </submittedName>
</protein>
<feature type="transmembrane region" description="Helical" evidence="1">
    <location>
        <begin position="7"/>
        <end position="26"/>
    </location>
</feature>
<dbReference type="RefSeq" id="WP_147605182.1">
    <property type="nucleotide sequence ID" value="NZ_CP132968.1"/>
</dbReference>
<evidence type="ECO:0000313" key="2">
    <source>
        <dbReference type="EMBL" id="WMD15476.1"/>
    </source>
</evidence>
<dbReference type="EMBL" id="CP132968">
    <property type="protein sequence ID" value="WMD15476.1"/>
    <property type="molecule type" value="Genomic_DNA"/>
</dbReference>
<name>A0AAQ3GR99_ANAHA</name>
<dbReference type="AlphaFoldDB" id="A0AAQ3GR99"/>
<reference evidence="2" key="1">
    <citation type="submission" date="2023-08" db="EMBL/GenBank/DDBJ databases">
        <title>Complete Genome Sequences of butyrate producing Anaerostipes hadrus strains BA1 and GIF7 isolated from the terminal ileum of a healthy lean male.</title>
        <authorList>
            <person name="Low A."/>
            <person name="Sheludchenko M."/>
            <person name="Cheng H.E."/>
            <person name="Koh X.Q."/>
            <person name="Lee J."/>
        </authorList>
    </citation>
    <scope>NUCLEOTIDE SEQUENCE</scope>
    <source>
        <strain evidence="2">BA1</strain>
    </source>
</reference>
<feature type="transmembrane region" description="Helical" evidence="1">
    <location>
        <begin position="87"/>
        <end position="105"/>
    </location>
</feature>
<keyword evidence="1" id="KW-0472">Membrane</keyword>
<feature type="transmembrane region" description="Helical" evidence="1">
    <location>
        <begin position="32"/>
        <end position="48"/>
    </location>
</feature>
<dbReference type="Pfam" id="PF06496">
    <property type="entry name" value="DUF1097"/>
    <property type="match status" value="1"/>
</dbReference>
<evidence type="ECO:0000313" key="3">
    <source>
        <dbReference type="Proteomes" id="UP001243496"/>
    </source>
</evidence>